<dbReference type="AlphaFoldDB" id="A0A6A7C4J2"/>
<feature type="compositionally biased region" description="Polar residues" evidence="11">
    <location>
        <begin position="400"/>
        <end position="419"/>
    </location>
</feature>
<dbReference type="Pfam" id="PF02037">
    <property type="entry name" value="SAP"/>
    <property type="match status" value="1"/>
</dbReference>
<feature type="compositionally biased region" description="Polar residues" evidence="11">
    <location>
        <begin position="455"/>
        <end position="469"/>
    </location>
</feature>
<keyword evidence="7" id="KW-0833">Ubl conjugation pathway</keyword>
<evidence type="ECO:0000256" key="5">
    <source>
        <dbReference type="ARBA" id="ARBA00022723"/>
    </source>
</evidence>
<gene>
    <name evidence="15" type="ORF">K470DRAFT_269489</name>
</gene>
<evidence type="ECO:0000256" key="7">
    <source>
        <dbReference type="ARBA" id="ARBA00022786"/>
    </source>
</evidence>
<evidence type="ECO:0000256" key="6">
    <source>
        <dbReference type="ARBA" id="ARBA00022771"/>
    </source>
</evidence>
<feature type="domain" description="SAP" evidence="12">
    <location>
        <begin position="10"/>
        <end position="44"/>
    </location>
</feature>
<dbReference type="Pfam" id="PF14324">
    <property type="entry name" value="PINIT"/>
    <property type="match status" value="1"/>
</dbReference>
<evidence type="ECO:0000313" key="16">
    <source>
        <dbReference type="Proteomes" id="UP000799421"/>
    </source>
</evidence>
<evidence type="ECO:0000256" key="4">
    <source>
        <dbReference type="ARBA" id="ARBA00022679"/>
    </source>
</evidence>
<dbReference type="InterPro" id="IPR023321">
    <property type="entry name" value="PINIT"/>
</dbReference>
<evidence type="ECO:0000259" key="14">
    <source>
        <dbReference type="PROSITE" id="PS51466"/>
    </source>
</evidence>
<feature type="compositionally biased region" description="Polar residues" evidence="11">
    <location>
        <begin position="526"/>
        <end position="535"/>
    </location>
</feature>
<evidence type="ECO:0000259" key="13">
    <source>
        <dbReference type="PROSITE" id="PS51044"/>
    </source>
</evidence>
<keyword evidence="8" id="KW-0862">Zinc</keyword>
<keyword evidence="5" id="KW-0479">Metal-binding</keyword>
<accession>A0A6A7C4J2</accession>
<feature type="compositionally biased region" description="Low complexity" evidence="11">
    <location>
        <begin position="474"/>
        <end position="493"/>
    </location>
</feature>
<dbReference type="UniPathway" id="UPA00886"/>
<dbReference type="InterPro" id="IPR003034">
    <property type="entry name" value="SAP_dom"/>
</dbReference>
<comment type="similarity">
    <text evidence="3">Belongs to the PIAS family.</text>
</comment>
<dbReference type="GO" id="GO:0061665">
    <property type="term" value="F:SUMO ligase activity"/>
    <property type="evidence" value="ECO:0007669"/>
    <property type="project" value="TreeGrafter"/>
</dbReference>
<dbReference type="GO" id="GO:0005634">
    <property type="term" value="C:nucleus"/>
    <property type="evidence" value="ECO:0007669"/>
    <property type="project" value="UniProtKB-SubCell"/>
</dbReference>
<dbReference type="InterPro" id="IPR036361">
    <property type="entry name" value="SAP_dom_sf"/>
</dbReference>
<dbReference type="PANTHER" id="PTHR10782">
    <property type="entry name" value="ZINC FINGER MIZ DOMAIN-CONTAINING PROTEIN"/>
    <property type="match status" value="1"/>
</dbReference>
<dbReference type="GO" id="GO:0008270">
    <property type="term" value="F:zinc ion binding"/>
    <property type="evidence" value="ECO:0007669"/>
    <property type="project" value="UniProtKB-KW"/>
</dbReference>
<dbReference type="GO" id="GO:0000785">
    <property type="term" value="C:chromatin"/>
    <property type="evidence" value="ECO:0007669"/>
    <property type="project" value="TreeGrafter"/>
</dbReference>
<dbReference type="EMBL" id="MU005969">
    <property type="protein sequence ID" value="KAF2861969.1"/>
    <property type="molecule type" value="Genomic_DNA"/>
</dbReference>
<evidence type="ECO:0000256" key="9">
    <source>
        <dbReference type="ARBA" id="ARBA00023242"/>
    </source>
</evidence>
<proteinExistence type="inferred from homology"/>
<dbReference type="Pfam" id="PF02891">
    <property type="entry name" value="zf-MIZ"/>
    <property type="match status" value="1"/>
</dbReference>
<feature type="compositionally biased region" description="Polar residues" evidence="11">
    <location>
        <begin position="494"/>
        <end position="513"/>
    </location>
</feature>
<keyword evidence="16" id="KW-1185">Reference proteome</keyword>
<dbReference type="Gene3D" id="2.60.120.780">
    <property type="entry name" value="PINIT domain"/>
    <property type="match status" value="1"/>
</dbReference>
<keyword evidence="6 10" id="KW-0863">Zinc-finger</keyword>
<dbReference type="OrthoDB" id="28127at2759"/>
<dbReference type="GO" id="GO:0016925">
    <property type="term" value="P:protein sumoylation"/>
    <property type="evidence" value="ECO:0007669"/>
    <property type="project" value="UniProtKB-UniPathway"/>
</dbReference>
<feature type="region of interest" description="Disordered" evidence="11">
    <location>
        <begin position="599"/>
        <end position="627"/>
    </location>
</feature>
<evidence type="ECO:0000259" key="12">
    <source>
        <dbReference type="PROSITE" id="PS50800"/>
    </source>
</evidence>
<dbReference type="PROSITE" id="PS51044">
    <property type="entry name" value="ZF_SP_RING"/>
    <property type="match status" value="1"/>
</dbReference>
<dbReference type="InterPro" id="IPR013083">
    <property type="entry name" value="Znf_RING/FYVE/PHD"/>
</dbReference>
<feature type="domain" description="SP-RING-type" evidence="13">
    <location>
        <begin position="275"/>
        <end position="360"/>
    </location>
</feature>
<dbReference type="SMART" id="SM00513">
    <property type="entry name" value="SAP"/>
    <property type="match status" value="1"/>
</dbReference>
<dbReference type="Gene3D" id="3.30.40.10">
    <property type="entry name" value="Zinc/RING finger domain, C3HC4 (zinc finger)"/>
    <property type="match status" value="1"/>
</dbReference>
<feature type="domain" description="PINIT" evidence="14">
    <location>
        <begin position="94"/>
        <end position="247"/>
    </location>
</feature>
<evidence type="ECO:0000256" key="10">
    <source>
        <dbReference type="PROSITE-ProRule" id="PRU00452"/>
    </source>
</evidence>
<keyword evidence="4" id="KW-0808">Transferase</keyword>
<reference evidence="15" key="1">
    <citation type="journal article" date="2020" name="Stud. Mycol.">
        <title>101 Dothideomycetes genomes: a test case for predicting lifestyles and emergence of pathogens.</title>
        <authorList>
            <person name="Haridas S."/>
            <person name="Albert R."/>
            <person name="Binder M."/>
            <person name="Bloem J."/>
            <person name="Labutti K."/>
            <person name="Salamov A."/>
            <person name="Andreopoulos B."/>
            <person name="Baker S."/>
            <person name="Barry K."/>
            <person name="Bills G."/>
            <person name="Bluhm B."/>
            <person name="Cannon C."/>
            <person name="Castanera R."/>
            <person name="Culley D."/>
            <person name="Daum C."/>
            <person name="Ezra D."/>
            <person name="Gonzalez J."/>
            <person name="Henrissat B."/>
            <person name="Kuo A."/>
            <person name="Liang C."/>
            <person name="Lipzen A."/>
            <person name="Lutzoni F."/>
            <person name="Magnuson J."/>
            <person name="Mondo S."/>
            <person name="Nolan M."/>
            <person name="Ohm R."/>
            <person name="Pangilinan J."/>
            <person name="Park H.-J."/>
            <person name="Ramirez L."/>
            <person name="Alfaro M."/>
            <person name="Sun H."/>
            <person name="Tritt A."/>
            <person name="Yoshinaga Y."/>
            <person name="Zwiers L.-H."/>
            <person name="Turgeon B."/>
            <person name="Goodwin S."/>
            <person name="Spatafora J."/>
            <person name="Crous P."/>
            <person name="Grigoriev I."/>
        </authorList>
    </citation>
    <scope>NUCLEOTIDE SEQUENCE</scope>
    <source>
        <strain evidence="15">CBS 480.64</strain>
    </source>
</reference>
<dbReference type="InterPro" id="IPR038654">
    <property type="entry name" value="PINIT_sf"/>
</dbReference>
<feature type="compositionally biased region" description="Polar residues" evidence="11">
    <location>
        <begin position="613"/>
        <end position="627"/>
    </location>
</feature>
<evidence type="ECO:0000256" key="3">
    <source>
        <dbReference type="ARBA" id="ARBA00005383"/>
    </source>
</evidence>
<comment type="subcellular location">
    <subcellularLocation>
        <location evidence="1">Nucleus</location>
    </subcellularLocation>
</comment>
<protein>
    <submittedName>
        <fullName evidence="15">Uncharacterized protein</fullName>
    </submittedName>
</protein>
<keyword evidence="9" id="KW-0539">Nucleus</keyword>
<dbReference type="PANTHER" id="PTHR10782:SF4">
    <property type="entry name" value="TONALLI, ISOFORM E"/>
    <property type="match status" value="1"/>
</dbReference>
<dbReference type="PROSITE" id="PS51466">
    <property type="entry name" value="PINIT"/>
    <property type="match status" value="1"/>
</dbReference>
<dbReference type="Proteomes" id="UP000799421">
    <property type="component" value="Unassembled WGS sequence"/>
</dbReference>
<feature type="region of interest" description="Disordered" evidence="11">
    <location>
        <begin position="372"/>
        <end position="535"/>
    </location>
</feature>
<evidence type="ECO:0000256" key="11">
    <source>
        <dbReference type="SAM" id="MobiDB-lite"/>
    </source>
</evidence>
<name>A0A6A7C4J2_9PEZI</name>
<organism evidence="15 16">
    <name type="scientific">Piedraia hortae CBS 480.64</name>
    <dbReference type="NCBI Taxonomy" id="1314780"/>
    <lineage>
        <taxon>Eukaryota</taxon>
        <taxon>Fungi</taxon>
        <taxon>Dikarya</taxon>
        <taxon>Ascomycota</taxon>
        <taxon>Pezizomycotina</taxon>
        <taxon>Dothideomycetes</taxon>
        <taxon>Dothideomycetidae</taxon>
        <taxon>Capnodiales</taxon>
        <taxon>Piedraiaceae</taxon>
        <taxon>Piedraia</taxon>
    </lineage>
</organism>
<comment type="pathway">
    <text evidence="2">Protein modification; protein sumoylation.</text>
</comment>
<evidence type="ECO:0000256" key="8">
    <source>
        <dbReference type="ARBA" id="ARBA00022833"/>
    </source>
</evidence>
<evidence type="ECO:0000313" key="15">
    <source>
        <dbReference type="EMBL" id="KAF2861969.1"/>
    </source>
</evidence>
<evidence type="ECO:0000256" key="2">
    <source>
        <dbReference type="ARBA" id="ARBA00004718"/>
    </source>
</evidence>
<dbReference type="PROSITE" id="PS50800">
    <property type="entry name" value="SAP"/>
    <property type="match status" value="1"/>
</dbReference>
<dbReference type="InterPro" id="IPR004181">
    <property type="entry name" value="Znf_MIZ"/>
</dbReference>
<sequence length="627" mass="68989">MSREELVSRLSPLINADLKDICRTFGWPVSGNKAQLRKRCTEIIEREFSQNSPNGVEKLRNLIEKKEFSGWRPAVLTPTRLPPSANSALHPVGSSIARPRQIGGGRISFKESPFYEIIEPVVQPKDLPATGTPNRAVVSIEVVLTAEQCRKLNDENYRILLFGAALDPLVGYSALDVTFPAQIEVKVNGDEIRANFKGLKNKAGTTKPADLTPNMRTKPPGYRNQITINYALTNRTYSVVPYIVRYFSPLHLLEKVKAKHFSKATVLDDMNKANADPDLETVATRMSLKDPVSATRINTPLRSTVCSHIQCFDGFYFLQLMEQAPHWLCPVCGRIISFQSLCVDDYFLDILSNTPTDVEQVDVEPNGEWNVIKEESKGDQSDEEDSDLIEVSDITKPSLGRSTSMLSQASNQTSSVQRQSEARAEKRKHMTIDLTLSDDDEPPRSAKRQAAAPVRTQQRVSTEGPSRLQQLRLPQAWPASLSSSSARASPHNPTASVPQPNRSANAAPQTPNDATPLPNRYPPTAQPTNSYPHSLSNGMLLAQQSSTQGCVRSGAGPPPLPNAYQRDPRLAPMNCADSPFTIGGDSHFTIGGDSPMGLDANHVYRGRRPSLTRPITATTSSYGPQNQ</sequence>
<evidence type="ECO:0000256" key="1">
    <source>
        <dbReference type="ARBA" id="ARBA00004123"/>
    </source>
</evidence>
<feature type="compositionally biased region" description="Acidic residues" evidence="11">
    <location>
        <begin position="381"/>
        <end position="390"/>
    </location>
</feature>
<dbReference type="SUPFAM" id="SSF68906">
    <property type="entry name" value="SAP domain"/>
    <property type="match status" value="1"/>
</dbReference>